<dbReference type="OrthoDB" id="4569196at2"/>
<name>A0A1N7CHC6_9NOCA</name>
<sequence length="235" mass="25970">MGWSTRELAELTGTTIKTVRHYHDIGLLDEPSRASNGYKQYTTAHLVRMLQIRRLVDLGVPLAEVAMVERADAESEDAIRRIDAECAATIDRLHKVRVELAQILRNRDAVTMPSGFEDAAGELTDADRALITVYSRVLDDEAMDEVRAMAATEYPTDGDFTALPADAGDEVIEDLARRMVPVIRQIHERYPRARRMSIAGGSGDNPTGQAISELYNPAQVRVLRLAAQLLGDADV</sequence>
<dbReference type="Pfam" id="PF13411">
    <property type="entry name" value="MerR_1"/>
    <property type="match status" value="1"/>
</dbReference>
<dbReference type="Proteomes" id="UP000186218">
    <property type="component" value="Unassembled WGS sequence"/>
</dbReference>
<evidence type="ECO:0000259" key="2">
    <source>
        <dbReference type="PROSITE" id="PS50937"/>
    </source>
</evidence>
<dbReference type="EMBL" id="FTNT01000001">
    <property type="protein sequence ID" value="SIR62996.1"/>
    <property type="molecule type" value="Genomic_DNA"/>
</dbReference>
<dbReference type="PANTHER" id="PTHR30204:SF93">
    <property type="entry name" value="HTH MERR-TYPE DOMAIN-CONTAINING PROTEIN"/>
    <property type="match status" value="1"/>
</dbReference>
<proteinExistence type="predicted"/>
<organism evidence="3 4">
    <name type="scientific">Williamsia sterculiae</name>
    <dbReference type="NCBI Taxonomy" id="1344003"/>
    <lineage>
        <taxon>Bacteria</taxon>
        <taxon>Bacillati</taxon>
        <taxon>Actinomycetota</taxon>
        <taxon>Actinomycetes</taxon>
        <taxon>Mycobacteriales</taxon>
        <taxon>Nocardiaceae</taxon>
        <taxon>Williamsia</taxon>
    </lineage>
</organism>
<evidence type="ECO:0000313" key="3">
    <source>
        <dbReference type="EMBL" id="SIR62996.1"/>
    </source>
</evidence>
<dbReference type="SMART" id="SM00422">
    <property type="entry name" value="HTH_MERR"/>
    <property type="match status" value="1"/>
</dbReference>
<accession>A0A1N7CHC6</accession>
<dbReference type="InterPro" id="IPR047057">
    <property type="entry name" value="MerR_fam"/>
</dbReference>
<evidence type="ECO:0000313" key="4">
    <source>
        <dbReference type="Proteomes" id="UP000186218"/>
    </source>
</evidence>
<dbReference type="PROSITE" id="PS50937">
    <property type="entry name" value="HTH_MERR_2"/>
    <property type="match status" value="1"/>
</dbReference>
<reference evidence="3 4" key="1">
    <citation type="submission" date="2017-01" db="EMBL/GenBank/DDBJ databases">
        <authorList>
            <person name="Mah S.A."/>
            <person name="Swanson W.J."/>
            <person name="Moy G.W."/>
            <person name="Vacquier V.D."/>
        </authorList>
    </citation>
    <scope>NUCLEOTIDE SEQUENCE [LARGE SCALE GENOMIC DNA]</scope>
    <source>
        <strain evidence="3 4">CPCC 203464</strain>
    </source>
</reference>
<protein>
    <submittedName>
        <fullName evidence="3">DNA-binding transcriptional regulator, MerR family</fullName>
    </submittedName>
</protein>
<dbReference type="InterPro" id="IPR000551">
    <property type="entry name" value="MerR-type_HTH_dom"/>
</dbReference>
<dbReference type="AlphaFoldDB" id="A0A1N7CHC6"/>
<evidence type="ECO:0000256" key="1">
    <source>
        <dbReference type="ARBA" id="ARBA00023125"/>
    </source>
</evidence>
<dbReference type="SUPFAM" id="SSF46955">
    <property type="entry name" value="Putative DNA-binding domain"/>
    <property type="match status" value="1"/>
</dbReference>
<dbReference type="GO" id="GO:0003700">
    <property type="term" value="F:DNA-binding transcription factor activity"/>
    <property type="evidence" value="ECO:0007669"/>
    <property type="project" value="InterPro"/>
</dbReference>
<dbReference type="RefSeq" id="WP_076475624.1">
    <property type="nucleotide sequence ID" value="NZ_FTNT01000001.1"/>
</dbReference>
<dbReference type="InterPro" id="IPR009061">
    <property type="entry name" value="DNA-bd_dom_put_sf"/>
</dbReference>
<dbReference type="Gene3D" id="1.10.1660.10">
    <property type="match status" value="1"/>
</dbReference>
<feature type="domain" description="HTH merR-type" evidence="2">
    <location>
        <begin position="1"/>
        <end position="71"/>
    </location>
</feature>
<keyword evidence="1 3" id="KW-0238">DNA-binding</keyword>
<dbReference type="STRING" id="1344003.SAMN05445060_0137"/>
<keyword evidence="4" id="KW-1185">Reference proteome</keyword>
<dbReference type="PANTHER" id="PTHR30204">
    <property type="entry name" value="REDOX-CYCLING DRUG-SENSING TRANSCRIPTIONAL ACTIVATOR SOXR"/>
    <property type="match status" value="1"/>
</dbReference>
<gene>
    <name evidence="3" type="ORF">SAMN05445060_0137</name>
</gene>
<dbReference type="GO" id="GO:0003677">
    <property type="term" value="F:DNA binding"/>
    <property type="evidence" value="ECO:0007669"/>
    <property type="project" value="UniProtKB-KW"/>
</dbReference>